<organism evidence="2 3">
    <name type="scientific">Pigmentiphaga aceris</name>
    <dbReference type="NCBI Taxonomy" id="1940612"/>
    <lineage>
        <taxon>Bacteria</taxon>
        <taxon>Pseudomonadati</taxon>
        <taxon>Pseudomonadota</taxon>
        <taxon>Betaproteobacteria</taxon>
        <taxon>Burkholderiales</taxon>
        <taxon>Alcaligenaceae</taxon>
        <taxon>Pigmentiphaga</taxon>
    </lineage>
</organism>
<keyword evidence="3" id="KW-1185">Reference proteome</keyword>
<dbReference type="SUPFAM" id="SSF50998">
    <property type="entry name" value="Quinoprotein alcohol dehydrogenase-like"/>
    <property type="match status" value="1"/>
</dbReference>
<reference evidence="2 3" key="1">
    <citation type="submission" date="2019-08" db="EMBL/GenBank/DDBJ databases">
        <title>Amphibian skin-associated Pigmentiphaga: genome sequence and occurrence across geography and hosts.</title>
        <authorList>
            <person name="Bletz M.C."/>
            <person name="Bunk B."/>
            <person name="Sproeer C."/>
            <person name="Biwer P."/>
            <person name="Reiter S."/>
            <person name="Rabemananjara F.C.E."/>
            <person name="Schulz S."/>
            <person name="Overmann J."/>
            <person name="Vences M."/>
        </authorList>
    </citation>
    <scope>NUCLEOTIDE SEQUENCE [LARGE SCALE GENOMIC DNA]</scope>
    <source>
        <strain evidence="2 3">Mada1488</strain>
    </source>
</reference>
<proteinExistence type="predicted"/>
<dbReference type="InterPro" id="IPR001343">
    <property type="entry name" value="Hemolysn_Ca-bd"/>
</dbReference>
<accession>A0A5C0AW94</accession>
<name>A0A5C0AW94_9BURK</name>
<dbReference type="GO" id="GO:0005509">
    <property type="term" value="F:calcium ion binding"/>
    <property type="evidence" value="ECO:0007669"/>
    <property type="project" value="InterPro"/>
</dbReference>
<dbReference type="Proteomes" id="UP000325161">
    <property type="component" value="Chromosome"/>
</dbReference>
<feature type="domain" description="DUF4214" evidence="1">
    <location>
        <begin position="1560"/>
        <end position="1604"/>
    </location>
</feature>
<dbReference type="Pfam" id="PF08309">
    <property type="entry name" value="LVIVD"/>
    <property type="match status" value="2"/>
</dbReference>
<dbReference type="PANTHER" id="PTHR14139:SF2">
    <property type="entry name" value="CALSYNTENIN-1"/>
    <property type="match status" value="1"/>
</dbReference>
<dbReference type="KEGG" id="pacr:FXN63_03270"/>
<evidence type="ECO:0000259" key="1">
    <source>
        <dbReference type="Pfam" id="PF13946"/>
    </source>
</evidence>
<dbReference type="OrthoDB" id="6091599at2"/>
<evidence type="ECO:0000313" key="3">
    <source>
        <dbReference type="Proteomes" id="UP000325161"/>
    </source>
</evidence>
<dbReference type="Pfam" id="PF13946">
    <property type="entry name" value="DUF4214"/>
    <property type="match status" value="2"/>
</dbReference>
<dbReference type="InterPro" id="IPR011047">
    <property type="entry name" value="Quinoprotein_ADH-like_sf"/>
</dbReference>
<sequence length="1671" mass="169818">MNTRPELDPSLSPALPATSPGAAAPTGAVGAVVSSLIGAGVSDVDNDAVGIAVTAIQGGTLYYSNDDGVNWIQAASVSSGKALLLSDTARVYFSPFSGTSSAISDALTFRAWDGTAGSSGNIVKLNGDAVLLTQGANGGRTVASTNDYAIVAGGSSIKVIDLSDASLPVVGNVPISMGAMVTASAAHNGRFYVMTQDMSTGSKLSTFTISGDGTPSAMTSIALPQGSSAMYAIVIRDGMLYASTTGGVRAYSLNDPAAPVFQSVVSSQLGYGLAVDDRVYVQGGFNGELIVTDRTDNSVITLPVVAEGSFAKQINGIVLSGNYAFVATQRVGLQVADLSDPDAPVWVKHIPSTVVGQLSGLTIAGDRIFLAGDPNVSFYDISDPSNPVLETSLAAGSSPSVSVAGDHFVLATDLSSAIFSGAGLGDSFSTDTDTISIDIADLTPPVIAIDGSTELLRGDTLTITSNEAGTAYLVKRDLLPNTFDGDTLAQLEQDGDAIAVTIVNGKAQFATTGLLGEYVVLATDAAGNVTNADEVLTIITKPVIGGLSGNLNFTEGDAAIAVAANLTLTDDDSVDTGLASAQVKLGSVALDAAESLSLTITPVSMGALTATYVAATGTLSITGTATLAQWQAALRAVTYSNESADPVASRSVSITVVDVNGNHNDTDDVEIDIEAVDNPPVFNGAPGTPVNMKVGSTTALPGLTIVDPDTGSITITVKATEGDLSGMSAFTPTVDGYTFTGTVAQVNTALAQVRFTLTGADGKVELSASYPDNDDVTLDYLFQDHTAPVVTISSNNDDFNQGTSISVSSDEDGAVYLVRADALTGTLDVLALAALVSDGKAVKLDLVEGEATFSTDTLLGDYKVVGVDGAGNVSAASRTLSVVTAPEIGLIETTLPFTEGGPALAVAAALTLTDADDVDAGLAVAYVRIKAPTILIGGSPVINLDAAESLALEATIPGLSAAYDADTGILEITGTAALAQWQAALRAVVYRNTSKDPVATREIEILVADGREHVSTIEVTVDITAVNNEPVFVGVPGTPTRIAVGTPVVLEGLSVEDPDSSSITVTVNAVNGTLGNLEDWVETPDGYTYTGSASAVSEALAKLSFTLTGSAEGYVSLSGSDGSVTLGTARYVFLPPVAPAPGGSTTPVDGVPVQIGTGSDGQQQIVVPVVTDDRNEDTSTANSKLADITLVKTVSGTSLLNLGIPVGTGVTANGPGTPVSGSTAQTVLDGRITAADGSAAQKTAAQGFLSSLDAGTQVVVQTITISAQATSGGPLVISAGNTQDGHRTAVIIDTRALPAGTLIDLENVDFAIIVGDARVTGGAGANIAYGDDNNQFIVLGEGDDILHGLGGNDTVGSLRGNDQTFGDDGDDVVYGGTGDDILHGGNGNDRMNGGFGFDTGVQSGVLADYTVTLDDHTVVLTHKTSGEVDRFLDVEHITFDSGTSIVVAHEASDVAALTARFADAQLIELNANRAVAGTQADDEITPELGIALNIDLGDGIDIVRLAGGRSDVHIDVEAGQRAELTRLEDGAMLAFNNVELLAFANGDVTVLAHNHEEAVVGRAYELLLGRNVDTGGYKFWIEGIDQGVSLNATLTAMMQSPEFTGASLTNSAFLDLLYTTGFDRTADASGKAFWLAALDSGVSRAQVLEGFAASGEAVAVIGSTIDVTVVS</sequence>
<dbReference type="EMBL" id="CP043046">
    <property type="protein sequence ID" value="QEI04971.1"/>
    <property type="molecule type" value="Genomic_DNA"/>
</dbReference>
<dbReference type="RefSeq" id="WP_148812806.1">
    <property type="nucleotide sequence ID" value="NZ_CP043046.1"/>
</dbReference>
<dbReference type="InterPro" id="IPR025282">
    <property type="entry name" value="DUF4214"/>
</dbReference>
<evidence type="ECO:0000313" key="2">
    <source>
        <dbReference type="EMBL" id="QEI04971.1"/>
    </source>
</evidence>
<dbReference type="Gene3D" id="2.150.10.10">
    <property type="entry name" value="Serralysin-like metalloprotease, C-terminal"/>
    <property type="match status" value="1"/>
</dbReference>
<gene>
    <name evidence="2" type="ORF">FXN63_03270</name>
</gene>
<feature type="domain" description="DUF4214" evidence="1">
    <location>
        <begin position="1605"/>
        <end position="1659"/>
    </location>
</feature>
<dbReference type="InterPro" id="IPR011049">
    <property type="entry name" value="Serralysin-like_metalloprot_C"/>
</dbReference>
<dbReference type="Pfam" id="PF00353">
    <property type="entry name" value="HemolysinCabind"/>
    <property type="match status" value="2"/>
</dbReference>
<dbReference type="PANTHER" id="PTHR14139">
    <property type="entry name" value="CALSYNTENIN"/>
    <property type="match status" value="1"/>
</dbReference>
<protein>
    <submittedName>
        <fullName evidence="2">DUF4214 domain-containing protein</fullName>
    </submittedName>
</protein>
<dbReference type="InterPro" id="IPR013211">
    <property type="entry name" value="LVIVD"/>
</dbReference>
<dbReference type="SUPFAM" id="SSF51120">
    <property type="entry name" value="beta-Roll"/>
    <property type="match status" value="1"/>
</dbReference>